<reference evidence="1 2" key="1">
    <citation type="submission" date="2016-11" db="EMBL/GenBank/DDBJ databases">
        <authorList>
            <consortium name="Urmite Genomes"/>
        </authorList>
    </citation>
    <scope>NUCLEOTIDE SEQUENCE [LARGE SCALE GENOMIC DNA]</scope>
    <source>
        <strain evidence="1 2">A11</strain>
    </source>
</reference>
<keyword evidence="2" id="KW-1185">Reference proteome</keyword>
<name>A0A1M7XUJ8_9VIRU</name>
<dbReference type="RefSeq" id="YP_009329256.1">
    <property type="nucleotide sequence ID" value="NC_032108.1"/>
</dbReference>
<dbReference type="EMBL" id="LT671577">
    <property type="protein sequence ID" value="SHO33384.1"/>
    <property type="molecule type" value="Genomic_DNA"/>
</dbReference>
<evidence type="ECO:0000313" key="2">
    <source>
        <dbReference type="Proteomes" id="UP000201465"/>
    </source>
</evidence>
<sequence length="332" mass="39300">MESVTLQVLLSSRPREILLYSLVHPSFFTKQTWKLLCRQMLSASWSEYKHISDNPRRRFVEIAYRKGLQGELGYDLYSREYQILFAIFRREQEELEKIATKFPQEAQSLYYKLEGKKEKVFFQGELYTIGEAISIKPHVIKLIVGQAELRKLTPINHWFIRTRLLINGDEESLNFCKQVAFPSSVPSDKLEELVLQDRTNMYSWLEAYSFTENQHMIEELFSVNYPHVSNAQVKTIVQNLYTSNNLAMISKLGEKYFSSVYLLSFEEKLHCLTNYYFYSGDDRGFYQSLLEVMKEKQPLTKDSNIIFEVELYEVRELLKREDIENPLTQNFL</sequence>
<evidence type="ECO:0000313" key="1">
    <source>
        <dbReference type="EMBL" id="SHO33384.1"/>
    </source>
</evidence>
<organism evidence="1 2">
    <name type="scientific">Cedratvirus A11</name>
    <dbReference type="NCBI Taxonomy" id="1903266"/>
    <lineage>
        <taxon>Viruses</taxon>
        <taxon>Pithoviruses</taxon>
        <taxon>Orthocedratvirinae</taxon>
        <taxon>Alphacedratvirus</taxon>
        <taxon>Alphacedratvirus aljazairmassiliense</taxon>
    </lineage>
</organism>
<proteinExistence type="predicted"/>
<accession>A0A1M7XUJ8</accession>
<dbReference type="Proteomes" id="UP000201465">
    <property type="component" value="Segment"/>
</dbReference>
<protein>
    <submittedName>
        <fullName evidence="1">Uncharacterized protein</fullName>
    </submittedName>
</protein>
<dbReference type="KEGG" id="vg:30523281"/>
<gene>
    <name evidence="1" type="ORF">BQ3484_316</name>
</gene>
<dbReference type="GeneID" id="30523281"/>